<dbReference type="RefSeq" id="WP_213495045.1">
    <property type="nucleotide sequence ID" value="NZ_CP074694.1"/>
</dbReference>
<sequence length="247" mass="28026">MNLWFIPGLILLGLAPIAPSKDFSAETQWKLLGSTLRILDSKRDPVATGVIVGRKWNLQEGPVKTYYVLTAFHIFREAPNRIVLLAQWFPRKIFPIARFEDFHCYIRVKDESADLALLEFKSTEDLPVAKLAKFEDYDVRADRERYPVLSIGCSLGKSPSCVADETLGKKLVMKSRSKENPENYPVAFFWEARKTSVKGRSGGPLFDSSERLIGISTAVQGGKSYYSHLDEINSFLKKNDFGWLLEK</sequence>
<gene>
    <name evidence="1" type="ORF">KIH39_20285</name>
</gene>
<reference evidence="1" key="1">
    <citation type="submission" date="2021-05" db="EMBL/GenBank/DDBJ databases">
        <title>Complete genome sequence of the cellulolytic planctomycete Telmatocola sphagniphila SP2T and characterization of the first cellulase from planctomycetes.</title>
        <authorList>
            <person name="Rakitin A.L."/>
            <person name="Beletsky A.V."/>
            <person name="Naumoff D.G."/>
            <person name="Kulichevskaya I.S."/>
            <person name="Mardanov A.V."/>
            <person name="Ravin N.V."/>
            <person name="Dedysh S.N."/>
        </authorList>
    </citation>
    <scope>NUCLEOTIDE SEQUENCE</scope>
    <source>
        <strain evidence="1">SP2T</strain>
    </source>
</reference>
<keyword evidence="2" id="KW-1185">Reference proteome</keyword>
<dbReference type="Pfam" id="PF13365">
    <property type="entry name" value="Trypsin_2"/>
    <property type="match status" value="1"/>
</dbReference>
<accession>A0A8E6B4I8</accession>
<dbReference type="SUPFAM" id="SSF50494">
    <property type="entry name" value="Trypsin-like serine proteases"/>
    <property type="match status" value="1"/>
</dbReference>
<organism evidence="1 2">
    <name type="scientific">Telmatocola sphagniphila</name>
    <dbReference type="NCBI Taxonomy" id="1123043"/>
    <lineage>
        <taxon>Bacteria</taxon>
        <taxon>Pseudomonadati</taxon>
        <taxon>Planctomycetota</taxon>
        <taxon>Planctomycetia</taxon>
        <taxon>Gemmatales</taxon>
        <taxon>Gemmataceae</taxon>
    </lineage>
</organism>
<dbReference type="PANTHER" id="PTHR43019:SF23">
    <property type="entry name" value="PROTEASE DO-LIKE 5, CHLOROPLASTIC"/>
    <property type="match status" value="1"/>
</dbReference>
<dbReference type="KEGG" id="tsph:KIH39_20285"/>
<dbReference type="AlphaFoldDB" id="A0A8E6B4I8"/>
<name>A0A8E6B4I8_9BACT</name>
<dbReference type="PANTHER" id="PTHR43019">
    <property type="entry name" value="SERINE ENDOPROTEASE DEGS"/>
    <property type="match status" value="1"/>
</dbReference>
<dbReference type="InterPro" id="IPR009003">
    <property type="entry name" value="Peptidase_S1_PA"/>
</dbReference>
<dbReference type="Proteomes" id="UP000676194">
    <property type="component" value="Chromosome"/>
</dbReference>
<proteinExistence type="predicted"/>
<dbReference type="EMBL" id="CP074694">
    <property type="protein sequence ID" value="QVL31164.1"/>
    <property type="molecule type" value="Genomic_DNA"/>
</dbReference>
<dbReference type="Gene3D" id="2.40.10.10">
    <property type="entry name" value="Trypsin-like serine proteases"/>
    <property type="match status" value="2"/>
</dbReference>
<dbReference type="InterPro" id="IPR043504">
    <property type="entry name" value="Peptidase_S1_PA_chymotrypsin"/>
</dbReference>
<evidence type="ECO:0000313" key="1">
    <source>
        <dbReference type="EMBL" id="QVL31164.1"/>
    </source>
</evidence>
<evidence type="ECO:0000313" key="2">
    <source>
        <dbReference type="Proteomes" id="UP000676194"/>
    </source>
</evidence>
<protein>
    <submittedName>
        <fullName evidence="1">Trypsin-like peptidase domain-containing protein</fullName>
    </submittedName>
</protein>